<dbReference type="EMBL" id="CALNXI010000126">
    <property type="protein sequence ID" value="CAH3019778.1"/>
    <property type="molecule type" value="Genomic_DNA"/>
</dbReference>
<reference evidence="2 3" key="1">
    <citation type="submission" date="2022-05" db="EMBL/GenBank/DDBJ databases">
        <authorList>
            <consortium name="Genoscope - CEA"/>
            <person name="William W."/>
        </authorList>
    </citation>
    <scope>NUCLEOTIDE SEQUENCE [LARGE SCALE GENOMIC DNA]</scope>
</reference>
<dbReference type="PANTHER" id="PTHR21301">
    <property type="entry name" value="REVERSE TRANSCRIPTASE"/>
    <property type="match status" value="1"/>
</dbReference>
<dbReference type="Pfam" id="PF26215">
    <property type="entry name" value="HTH_animal"/>
    <property type="match status" value="1"/>
</dbReference>
<dbReference type="Proteomes" id="UP001159427">
    <property type="component" value="Unassembled WGS sequence"/>
</dbReference>
<dbReference type="PROSITE" id="PS50878">
    <property type="entry name" value="RT_POL"/>
    <property type="match status" value="1"/>
</dbReference>
<accession>A0ABN8LZK6</accession>
<dbReference type="InterPro" id="IPR000477">
    <property type="entry name" value="RT_dom"/>
</dbReference>
<dbReference type="Pfam" id="PF00078">
    <property type="entry name" value="RVT_1"/>
    <property type="match status" value="1"/>
</dbReference>
<proteinExistence type="predicted"/>
<sequence>QEGQVQLDDRKNYMPLEKPMVQETSRRVEEIINDLHQGNHIDAMTKKWLSQTPSPPRIPLFYTLTKIHKPVLTGRPIISGCDGPTERISSFLDHILQPIAKVQKSYLKDTTQFINFIEKRKVPNNAILVSMDVTSLYTNIPQEEGLNTVCKAYEAFYKNDTPIPTNSLRSLLRLILQENSFQFNGRNYLQTHGTAMGTKVAVAFANIFMSAVETEIINKSKIKPLEWKRYIDDVFSLWDTNREEIDQFILEANRHHPTIKFTAEISEEKTNFLDTTIFKGERFYKDSIFDIRTHFKPTETFQYMHFSSCHAPGVKKGFIKGEALRLLRTNSSKAAFEENVENFRSHLRVRGYPDNLVNKILAEVKFTDRKSALQQKPQKVKNGLMPFVTQYNPSVPNLKNILMSKWHLIENQPMLREIYREPPLISYRRGKSLRHTC</sequence>
<evidence type="ECO:0000313" key="3">
    <source>
        <dbReference type="Proteomes" id="UP001159427"/>
    </source>
</evidence>
<protein>
    <recommendedName>
        <fullName evidence="1">Reverse transcriptase domain-containing protein</fullName>
    </recommendedName>
</protein>
<name>A0ABN8LZK6_9CNID</name>
<evidence type="ECO:0000313" key="2">
    <source>
        <dbReference type="EMBL" id="CAH3019778.1"/>
    </source>
</evidence>
<feature type="domain" description="Reverse transcriptase" evidence="1">
    <location>
        <begin position="1"/>
        <end position="283"/>
    </location>
</feature>
<dbReference type="PANTHER" id="PTHR21301:SF10">
    <property type="entry name" value="REVERSE TRANSCRIPTASE DOMAIN-CONTAINING PROTEIN"/>
    <property type="match status" value="1"/>
</dbReference>
<evidence type="ECO:0000259" key="1">
    <source>
        <dbReference type="PROSITE" id="PS50878"/>
    </source>
</evidence>
<feature type="non-terminal residue" evidence="2">
    <location>
        <position position="1"/>
    </location>
</feature>
<comment type="caution">
    <text evidence="2">The sequence shown here is derived from an EMBL/GenBank/DDBJ whole genome shotgun (WGS) entry which is preliminary data.</text>
</comment>
<keyword evidence="3" id="KW-1185">Reference proteome</keyword>
<gene>
    <name evidence="2" type="ORF">PEVE_00004217</name>
</gene>
<dbReference type="InterPro" id="IPR058912">
    <property type="entry name" value="HTH_animal"/>
</dbReference>
<organism evidence="2 3">
    <name type="scientific">Porites evermanni</name>
    <dbReference type="NCBI Taxonomy" id="104178"/>
    <lineage>
        <taxon>Eukaryota</taxon>
        <taxon>Metazoa</taxon>
        <taxon>Cnidaria</taxon>
        <taxon>Anthozoa</taxon>
        <taxon>Hexacorallia</taxon>
        <taxon>Scleractinia</taxon>
        <taxon>Fungiina</taxon>
        <taxon>Poritidae</taxon>
        <taxon>Porites</taxon>
    </lineage>
</organism>